<accession>A0A2P2QYI6</accession>
<protein>
    <submittedName>
        <fullName evidence="1">Uncharacterized protein</fullName>
    </submittedName>
</protein>
<evidence type="ECO:0000313" key="1">
    <source>
        <dbReference type="EMBL" id="MBX72086.1"/>
    </source>
</evidence>
<organism evidence="1">
    <name type="scientific">Rhizophora mucronata</name>
    <name type="common">Asiatic mangrove</name>
    <dbReference type="NCBI Taxonomy" id="61149"/>
    <lineage>
        <taxon>Eukaryota</taxon>
        <taxon>Viridiplantae</taxon>
        <taxon>Streptophyta</taxon>
        <taxon>Embryophyta</taxon>
        <taxon>Tracheophyta</taxon>
        <taxon>Spermatophyta</taxon>
        <taxon>Magnoliopsida</taxon>
        <taxon>eudicotyledons</taxon>
        <taxon>Gunneridae</taxon>
        <taxon>Pentapetalae</taxon>
        <taxon>rosids</taxon>
        <taxon>fabids</taxon>
        <taxon>Malpighiales</taxon>
        <taxon>Rhizophoraceae</taxon>
        <taxon>Rhizophora</taxon>
    </lineage>
</organism>
<dbReference type="EMBL" id="GGEC01091602">
    <property type="protein sequence ID" value="MBX72086.1"/>
    <property type="molecule type" value="Transcribed_RNA"/>
</dbReference>
<sequence length="42" mass="4857">METTSVKTRVRLHISDLFPKPCSVRISCTAILLYKKPLMQHN</sequence>
<dbReference type="AlphaFoldDB" id="A0A2P2QYI6"/>
<reference evidence="1" key="1">
    <citation type="submission" date="2018-02" db="EMBL/GenBank/DDBJ databases">
        <title>Rhizophora mucronata_Transcriptome.</title>
        <authorList>
            <person name="Meera S.P."/>
            <person name="Sreeshan A."/>
            <person name="Augustine A."/>
        </authorList>
    </citation>
    <scope>NUCLEOTIDE SEQUENCE</scope>
    <source>
        <tissue evidence="1">Leaf</tissue>
    </source>
</reference>
<name>A0A2P2QYI6_RHIMU</name>
<proteinExistence type="predicted"/>